<dbReference type="EMBL" id="PPED02000001">
    <property type="protein sequence ID" value="PWN71381.1"/>
    <property type="molecule type" value="Genomic_DNA"/>
</dbReference>
<gene>
    <name evidence="1" type="ORF">C1631_001795</name>
</gene>
<keyword evidence="2" id="KW-1185">Reference proteome</keyword>
<sequence>MEDGGTFLHKVSLLSVGNSYHKDNITDDQIKNKFTDLRKFLLPWNHSDEKYPPTHLRAWMVVEDKTKGKIADLQKVFDFPISNVEINNTVTDPLKEYYENQLEEQVQDGEVDCLLYEFNREIDIEINEDSEIQTSQHKRGRVQGMIAQMAQKLAPYNEQLGFLFLSNEKDLDEEKVKEFYENEGGELVFFPVSHEEESAWYTTSKPEPINDFFKLIYKKGNETEGIHMTRSVLTQPTKKPELKASAGNITLRDAGKFIGKVKIEVEQDNDWKLNITDELTNVLNFMEVFCQNATIKETIKQEKDIKNVFEYFLRPFLDLDSIEKKPDGTQSSEYWMKIEKLIIDTVIAKNQNYQTIEEDTQEAKEKCDQYFKIIDKNLSDQDHYRRIEWIIEELFFEGQNIFNYTIYKDNPELFKNTIEKLYAVLLNSRNQASIISVLAGLDFSMVNLTDNITGLKIENEALVYEDANPKNSKIFPIIEILNFDIFSLFNSYLLHYGKVVPESNPAQPQKSLLAYLINDKSFDDAVLKDEIVTKLTDLLITGSEIRETNLQLIYSENKKLTKQVTVNEIELRNLLGKRINSFAKSEVRPTSDQVPVRIQIGTPGQIIPDITDDLSDELSGYVVLSKRSTNINNEQFGDWKYHNWAKVKRQLKESVDSNPLEASFLIPGQLATENETQKIFFEISNEKASLTATLEGLNKGISEETTGSGKNHSQLMYLLDGDKTHYPYGLIYGYNYQFAAFAVLNSGVLPEDLRDNPEVLNVFKETGIQLTHEETTSYQYLRTRNVSPPNLRLNEVHQYPKELNPLYFELFPEDQTTSKLIVVGEGFNDDFTIIAEKPRTSFWDCYSFVNKGNILADIEPFKLFDPKEERLPVQQTRFIDYIDPAVSNTLYIEIKDLNGVAEPVSAQFDYNGKAYGINGQELNLEKCSKKITVQFDPKAKHLIFDEPNAIIILNPGCIYSIRIYNLIPIKYFDKDGSELRFHKCFDNVYDSTEIIHDKEGNSYYKIAFEEQVIETAGVENISENALWENFEISDNSAWLDRMFKNDQTKESSVKAIINTDIKFSLFSRVEVQHQKWEWNGRQLNTDITRLRNSLNPVKETETSLYHTTEAMRFEAWAQSDRPDYTSVKTQSRIFASKNKNANVVHEYKNIIDNHSIYLKYKVEIFNRYESLPSRRYATNSVKSSITVDNVDNPWKRHITLSKRKEELPIPSVRFYIPLTNSIHEANDHSNQMADMMLVLDDVWYKEAGLAQKLTLGIKTTENASDGFYPEAGYDPTLSATKTAKVIPTDKEGYLIVDDKYFTGPFGFTFDFNASNPRINSSSFIISGNGLSNYINKDVKDDAYWPMFKLSTRSEIIPQLYDEESGDAAGLNSKWSSPQWVQFMKAVDSFVPQKWRDSVRKNNYLELGSHQLEEQLKIPLLNRFGETFEIFHNWYLIFSTVESNIGGLPVENYYNTFIVNEINETLTSFQSVHEPDKKIQDFKEGFIRIMVVRKSEDYNTSKPAEDIWKEIFGDKDESTKRIKEDNTLAMPILSERIPIKIIT</sequence>
<protein>
    <submittedName>
        <fullName evidence="1">Uncharacterized protein</fullName>
    </submittedName>
</protein>
<evidence type="ECO:0000313" key="2">
    <source>
        <dbReference type="Proteomes" id="UP000236594"/>
    </source>
</evidence>
<evidence type="ECO:0000313" key="1">
    <source>
        <dbReference type="EMBL" id="PWN71381.1"/>
    </source>
</evidence>
<comment type="caution">
    <text evidence="1">The sequence shown here is derived from an EMBL/GenBank/DDBJ whole genome shotgun (WGS) entry which is preliminary data.</text>
</comment>
<accession>A0A316XC14</accession>
<organism evidence="1 2">
    <name type="scientific">Chryseobacterium phosphatilyticum</name>
    <dbReference type="NCBI Taxonomy" id="475075"/>
    <lineage>
        <taxon>Bacteria</taxon>
        <taxon>Pseudomonadati</taxon>
        <taxon>Bacteroidota</taxon>
        <taxon>Flavobacteriia</taxon>
        <taxon>Flavobacteriales</taxon>
        <taxon>Weeksellaceae</taxon>
        <taxon>Chryseobacterium group</taxon>
        <taxon>Chryseobacterium</taxon>
    </lineage>
</organism>
<name>A0A316XC14_9FLAO</name>
<dbReference type="Proteomes" id="UP000236594">
    <property type="component" value="Unassembled WGS sequence"/>
</dbReference>
<proteinExistence type="predicted"/>
<reference evidence="1 2" key="1">
    <citation type="submission" date="2018-04" db="EMBL/GenBank/DDBJ databases">
        <title>Draft Genome Sequence of Phosphate-Solubilizing Chryseobacterium sp. ISE14 that is a Biocontrol and Plant Growth-Promoting Rhizobacterium Isolated from Cucumber.</title>
        <authorList>
            <person name="Jeong J.-J."/>
            <person name="Sang M.K."/>
            <person name="Choi I.-G."/>
            <person name="Kim K.D."/>
        </authorList>
    </citation>
    <scope>NUCLEOTIDE SEQUENCE [LARGE SCALE GENOMIC DNA]</scope>
    <source>
        <strain evidence="1 2">ISE14</strain>
    </source>
</reference>